<feature type="compositionally biased region" description="Basic and acidic residues" evidence="1">
    <location>
        <begin position="143"/>
        <end position="153"/>
    </location>
</feature>
<comment type="caution">
    <text evidence="3">The sequence shown here is derived from an EMBL/GenBank/DDBJ whole genome shotgun (WGS) entry which is preliminary data.</text>
</comment>
<evidence type="ECO:0000313" key="3">
    <source>
        <dbReference type="EMBL" id="KAJ7343058.1"/>
    </source>
</evidence>
<dbReference type="AlphaFoldDB" id="A0AAD6ZWK0"/>
<organism evidence="3 4">
    <name type="scientific">Mycena albidolilacea</name>
    <dbReference type="NCBI Taxonomy" id="1033008"/>
    <lineage>
        <taxon>Eukaryota</taxon>
        <taxon>Fungi</taxon>
        <taxon>Dikarya</taxon>
        <taxon>Basidiomycota</taxon>
        <taxon>Agaricomycotina</taxon>
        <taxon>Agaricomycetes</taxon>
        <taxon>Agaricomycetidae</taxon>
        <taxon>Agaricales</taxon>
        <taxon>Marasmiineae</taxon>
        <taxon>Mycenaceae</taxon>
        <taxon>Mycena</taxon>
    </lineage>
</organism>
<evidence type="ECO:0000256" key="1">
    <source>
        <dbReference type="SAM" id="MobiDB-lite"/>
    </source>
</evidence>
<dbReference type="EMBL" id="JARIHO010000024">
    <property type="protein sequence ID" value="KAJ7343058.1"/>
    <property type="molecule type" value="Genomic_DNA"/>
</dbReference>
<evidence type="ECO:0000313" key="4">
    <source>
        <dbReference type="Proteomes" id="UP001218218"/>
    </source>
</evidence>
<feature type="compositionally biased region" description="Basic and acidic residues" evidence="1">
    <location>
        <begin position="112"/>
        <end position="121"/>
    </location>
</feature>
<evidence type="ECO:0000256" key="2">
    <source>
        <dbReference type="SAM" id="SignalP"/>
    </source>
</evidence>
<feature type="chain" id="PRO_5041932647" evidence="2">
    <location>
        <begin position="20"/>
        <end position="153"/>
    </location>
</feature>
<proteinExistence type="predicted"/>
<dbReference type="Proteomes" id="UP001218218">
    <property type="component" value="Unassembled WGS sequence"/>
</dbReference>
<name>A0AAD6ZWK0_9AGAR</name>
<protein>
    <submittedName>
        <fullName evidence="3">Uncharacterized protein</fullName>
    </submittedName>
</protein>
<keyword evidence="4" id="KW-1185">Reference proteome</keyword>
<sequence>MTAFFAAVLFSLLLSPIIAVHWSSSTYNCRSYTVPLQNISAPSFNLTFEMKTQWNIMDWTINEARCDSVTAFNGIAGPSTGVGDFDITSIPPASRLPGTHTSQNTLGLLQVERERRDDRQKRGGMMCGTRRDNGQDTVGQRAGKAEQRAVKAG</sequence>
<keyword evidence="2" id="KW-0732">Signal</keyword>
<feature type="region of interest" description="Disordered" evidence="1">
    <location>
        <begin position="112"/>
        <end position="153"/>
    </location>
</feature>
<accession>A0AAD6ZWK0</accession>
<gene>
    <name evidence="3" type="ORF">DFH08DRAFT_811379</name>
</gene>
<reference evidence="3" key="1">
    <citation type="submission" date="2023-03" db="EMBL/GenBank/DDBJ databases">
        <title>Massive genome expansion in bonnet fungi (Mycena s.s.) driven by repeated elements and novel gene families across ecological guilds.</title>
        <authorList>
            <consortium name="Lawrence Berkeley National Laboratory"/>
            <person name="Harder C.B."/>
            <person name="Miyauchi S."/>
            <person name="Viragh M."/>
            <person name="Kuo A."/>
            <person name="Thoen E."/>
            <person name="Andreopoulos B."/>
            <person name="Lu D."/>
            <person name="Skrede I."/>
            <person name="Drula E."/>
            <person name="Henrissat B."/>
            <person name="Morin E."/>
            <person name="Kohler A."/>
            <person name="Barry K."/>
            <person name="LaButti K."/>
            <person name="Morin E."/>
            <person name="Salamov A."/>
            <person name="Lipzen A."/>
            <person name="Mereny Z."/>
            <person name="Hegedus B."/>
            <person name="Baldrian P."/>
            <person name="Stursova M."/>
            <person name="Weitz H."/>
            <person name="Taylor A."/>
            <person name="Grigoriev I.V."/>
            <person name="Nagy L.G."/>
            <person name="Martin F."/>
            <person name="Kauserud H."/>
        </authorList>
    </citation>
    <scope>NUCLEOTIDE SEQUENCE</scope>
    <source>
        <strain evidence="3">CBHHK002</strain>
    </source>
</reference>
<feature type="signal peptide" evidence="2">
    <location>
        <begin position="1"/>
        <end position="19"/>
    </location>
</feature>